<proteinExistence type="predicted"/>
<dbReference type="Proteomes" id="UP001595844">
    <property type="component" value="Unassembled WGS sequence"/>
</dbReference>
<dbReference type="EMBL" id="JBHSDL010000025">
    <property type="protein sequence ID" value="MFC4376275.1"/>
    <property type="molecule type" value="Genomic_DNA"/>
</dbReference>
<accession>A0ABV8VJM3</accession>
<evidence type="ECO:0008006" key="3">
    <source>
        <dbReference type="Google" id="ProtNLM"/>
    </source>
</evidence>
<gene>
    <name evidence="1" type="ORF">ACFO5K_19440</name>
</gene>
<dbReference type="RefSeq" id="WP_378564715.1">
    <property type="nucleotide sequence ID" value="NZ_JBHSDL010000025.1"/>
</dbReference>
<comment type="caution">
    <text evidence="1">The sequence shown here is derived from an EMBL/GenBank/DDBJ whole genome shotgun (WGS) entry which is preliminary data.</text>
</comment>
<organism evidence="1 2">
    <name type="scientific">Nocardia halotolerans</name>
    <dbReference type="NCBI Taxonomy" id="1755878"/>
    <lineage>
        <taxon>Bacteria</taxon>
        <taxon>Bacillati</taxon>
        <taxon>Actinomycetota</taxon>
        <taxon>Actinomycetes</taxon>
        <taxon>Mycobacteriales</taxon>
        <taxon>Nocardiaceae</taxon>
        <taxon>Nocardia</taxon>
    </lineage>
</organism>
<reference evidence="2" key="1">
    <citation type="journal article" date="2019" name="Int. J. Syst. Evol. Microbiol.">
        <title>The Global Catalogue of Microorganisms (GCM) 10K type strain sequencing project: providing services to taxonomists for standard genome sequencing and annotation.</title>
        <authorList>
            <consortium name="The Broad Institute Genomics Platform"/>
            <consortium name="The Broad Institute Genome Sequencing Center for Infectious Disease"/>
            <person name="Wu L."/>
            <person name="Ma J."/>
        </authorList>
    </citation>
    <scope>NUCLEOTIDE SEQUENCE [LARGE SCALE GENOMIC DNA]</scope>
    <source>
        <strain evidence="2">IBRC-M 10490</strain>
    </source>
</reference>
<protein>
    <recommendedName>
        <fullName evidence="3">Secreted protein</fullName>
    </recommendedName>
</protein>
<sequence>MVVFVVVRWTVDVDEDWDVDVFVVVRATALVDERVVVTAVSGSSSSAGGSGDLIGFAGGFASGSNCGACCSDSGLFAIAGVGAVADNAAPSTPAAIIAPMMARGIMEVLSMWRALPIDSA</sequence>
<name>A0ABV8VJM3_9NOCA</name>
<evidence type="ECO:0000313" key="1">
    <source>
        <dbReference type="EMBL" id="MFC4376275.1"/>
    </source>
</evidence>
<evidence type="ECO:0000313" key="2">
    <source>
        <dbReference type="Proteomes" id="UP001595844"/>
    </source>
</evidence>
<keyword evidence="2" id="KW-1185">Reference proteome</keyword>